<dbReference type="Proteomes" id="UP001372834">
    <property type="component" value="Unassembled WGS sequence"/>
</dbReference>
<dbReference type="GO" id="GO:0001227">
    <property type="term" value="F:DNA-binding transcription repressor activity, RNA polymerase II-specific"/>
    <property type="evidence" value="ECO:0007669"/>
    <property type="project" value="TreeGrafter"/>
</dbReference>
<dbReference type="InterPro" id="IPR013087">
    <property type="entry name" value="Znf_C2H2_type"/>
</dbReference>
<evidence type="ECO:0000256" key="5">
    <source>
        <dbReference type="ARBA" id="ARBA00022833"/>
    </source>
</evidence>
<feature type="domain" description="C2H2-type" evidence="12">
    <location>
        <begin position="403"/>
        <end position="431"/>
    </location>
</feature>
<feature type="compositionally biased region" description="Basic and acidic residues" evidence="11">
    <location>
        <begin position="371"/>
        <end position="381"/>
    </location>
</feature>
<reference evidence="13 14" key="1">
    <citation type="submission" date="2023-10" db="EMBL/GenBank/DDBJ databases">
        <title>Genomes of two closely related lineages of the louse Polyplax serrata with different host specificities.</title>
        <authorList>
            <person name="Martinu J."/>
            <person name="Tarabai H."/>
            <person name="Stefka J."/>
            <person name="Hypsa V."/>
        </authorList>
    </citation>
    <scope>NUCLEOTIDE SEQUENCE [LARGE SCALE GENOMIC DNA]</scope>
    <source>
        <strain evidence="13">HR10_N</strain>
    </source>
</reference>
<feature type="compositionally biased region" description="Basic and acidic residues" evidence="11">
    <location>
        <begin position="316"/>
        <end position="345"/>
    </location>
</feature>
<dbReference type="Pfam" id="PF00096">
    <property type="entry name" value="zf-C2H2"/>
    <property type="match status" value="7"/>
</dbReference>
<comment type="caution">
    <text evidence="13">The sequence shown here is derived from an EMBL/GenBank/DDBJ whole genome shotgun (WGS) entry which is preliminary data.</text>
</comment>
<dbReference type="PROSITE" id="PS00028">
    <property type="entry name" value="ZINC_FINGER_C2H2_1"/>
    <property type="match status" value="13"/>
</dbReference>
<feature type="domain" description="C2H2-type" evidence="12">
    <location>
        <begin position="760"/>
        <end position="787"/>
    </location>
</feature>
<feature type="region of interest" description="Disordered" evidence="11">
    <location>
        <begin position="943"/>
        <end position="1017"/>
    </location>
</feature>
<organism evidence="13 14">
    <name type="scientific">Polyplax serrata</name>
    <name type="common">Common mouse louse</name>
    <dbReference type="NCBI Taxonomy" id="468196"/>
    <lineage>
        <taxon>Eukaryota</taxon>
        <taxon>Metazoa</taxon>
        <taxon>Ecdysozoa</taxon>
        <taxon>Arthropoda</taxon>
        <taxon>Hexapoda</taxon>
        <taxon>Insecta</taxon>
        <taxon>Pterygota</taxon>
        <taxon>Neoptera</taxon>
        <taxon>Paraneoptera</taxon>
        <taxon>Psocodea</taxon>
        <taxon>Troctomorpha</taxon>
        <taxon>Phthiraptera</taxon>
        <taxon>Anoplura</taxon>
        <taxon>Polyplacidae</taxon>
        <taxon>Polyplax</taxon>
    </lineage>
</organism>
<feature type="domain" description="C2H2-type" evidence="12">
    <location>
        <begin position="646"/>
        <end position="674"/>
    </location>
</feature>
<feature type="domain" description="C2H2-type" evidence="12">
    <location>
        <begin position="149"/>
        <end position="177"/>
    </location>
</feature>
<evidence type="ECO:0000256" key="8">
    <source>
        <dbReference type="ARBA" id="ARBA00023163"/>
    </source>
</evidence>
<feature type="region of interest" description="Disordered" evidence="11">
    <location>
        <begin position="526"/>
        <end position="570"/>
    </location>
</feature>
<dbReference type="SMART" id="SM00355">
    <property type="entry name" value="ZnF_C2H2"/>
    <property type="match status" value="16"/>
</dbReference>
<proteinExistence type="predicted"/>
<dbReference type="SUPFAM" id="SSF57667">
    <property type="entry name" value="beta-beta-alpha zinc fingers"/>
    <property type="match status" value="8"/>
</dbReference>
<dbReference type="FunFam" id="3.30.160.60:FF:000624">
    <property type="entry name" value="zinc finger protein 697"/>
    <property type="match status" value="1"/>
</dbReference>
<gene>
    <name evidence="13" type="ORF">RUM43_011510</name>
</gene>
<keyword evidence="6" id="KW-0805">Transcription regulation</keyword>
<feature type="domain" description="C2H2-type" evidence="12">
    <location>
        <begin position="788"/>
        <end position="815"/>
    </location>
</feature>
<dbReference type="Pfam" id="PF13912">
    <property type="entry name" value="zf-C2H2_6"/>
    <property type="match status" value="1"/>
</dbReference>
<feature type="domain" description="C2H2-type" evidence="12">
    <location>
        <begin position="89"/>
        <end position="117"/>
    </location>
</feature>
<evidence type="ECO:0000256" key="10">
    <source>
        <dbReference type="PROSITE-ProRule" id="PRU00042"/>
    </source>
</evidence>
<name>A0AAN8NM66_POLSC</name>
<dbReference type="GO" id="GO:0000978">
    <property type="term" value="F:RNA polymerase II cis-regulatory region sequence-specific DNA binding"/>
    <property type="evidence" value="ECO:0007669"/>
    <property type="project" value="TreeGrafter"/>
</dbReference>
<dbReference type="AlphaFoldDB" id="A0AAN8NM66"/>
<evidence type="ECO:0000256" key="6">
    <source>
        <dbReference type="ARBA" id="ARBA00023015"/>
    </source>
</evidence>
<feature type="domain" description="C2H2-type" evidence="12">
    <location>
        <begin position="433"/>
        <end position="461"/>
    </location>
</feature>
<feature type="domain" description="C2H2-type" evidence="12">
    <location>
        <begin position="240"/>
        <end position="267"/>
    </location>
</feature>
<evidence type="ECO:0000259" key="12">
    <source>
        <dbReference type="PROSITE" id="PS50157"/>
    </source>
</evidence>
<feature type="domain" description="C2H2-type" evidence="12">
    <location>
        <begin position="732"/>
        <end position="759"/>
    </location>
</feature>
<evidence type="ECO:0000256" key="2">
    <source>
        <dbReference type="ARBA" id="ARBA00022723"/>
    </source>
</evidence>
<feature type="domain" description="C2H2-type" evidence="12">
    <location>
        <begin position="118"/>
        <end position="145"/>
    </location>
</feature>
<evidence type="ECO:0000256" key="9">
    <source>
        <dbReference type="ARBA" id="ARBA00023242"/>
    </source>
</evidence>
<feature type="region of interest" description="Disordered" evidence="11">
    <location>
        <begin position="883"/>
        <end position="924"/>
    </location>
</feature>
<dbReference type="EMBL" id="JAWJWE010000039">
    <property type="protein sequence ID" value="KAK6621204.1"/>
    <property type="molecule type" value="Genomic_DNA"/>
</dbReference>
<dbReference type="InterPro" id="IPR036236">
    <property type="entry name" value="Znf_C2H2_sf"/>
</dbReference>
<evidence type="ECO:0000256" key="4">
    <source>
        <dbReference type="ARBA" id="ARBA00022771"/>
    </source>
</evidence>
<feature type="domain" description="C2H2-type" evidence="12">
    <location>
        <begin position="213"/>
        <end position="240"/>
    </location>
</feature>
<feature type="compositionally biased region" description="Basic and acidic residues" evidence="11">
    <location>
        <begin position="943"/>
        <end position="961"/>
    </location>
</feature>
<feature type="compositionally biased region" description="Basic and acidic residues" evidence="11">
    <location>
        <begin position="16"/>
        <end position="33"/>
    </location>
</feature>
<evidence type="ECO:0000256" key="1">
    <source>
        <dbReference type="ARBA" id="ARBA00004123"/>
    </source>
</evidence>
<keyword evidence="7" id="KW-0238">DNA-binding</keyword>
<dbReference type="GO" id="GO:0008270">
    <property type="term" value="F:zinc ion binding"/>
    <property type="evidence" value="ECO:0007669"/>
    <property type="project" value="UniProtKB-KW"/>
</dbReference>
<dbReference type="GO" id="GO:0005654">
    <property type="term" value="C:nucleoplasm"/>
    <property type="evidence" value="ECO:0007669"/>
    <property type="project" value="TreeGrafter"/>
</dbReference>
<evidence type="ECO:0000256" key="3">
    <source>
        <dbReference type="ARBA" id="ARBA00022737"/>
    </source>
</evidence>
<evidence type="ECO:0000313" key="13">
    <source>
        <dbReference type="EMBL" id="KAK6621204.1"/>
    </source>
</evidence>
<keyword evidence="8" id="KW-0804">Transcription</keyword>
<keyword evidence="9" id="KW-0539">Nucleus</keyword>
<dbReference type="PANTHER" id="PTHR24399:SF23">
    <property type="entry name" value="C2H2-TYPE DOMAIN-CONTAINING PROTEIN"/>
    <property type="match status" value="1"/>
</dbReference>
<dbReference type="FunFam" id="3.30.160.60:FF:001498">
    <property type="entry name" value="Zinc finger protein 404"/>
    <property type="match status" value="1"/>
</dbReference>
<keyword evidence="2" id="KW-0479">Metal-binding</keyword>
<protein>
    <recommendedName>
        <fullName evidence="12">C2H2-type domain-containing protein</fullName>
    </recommendedName>
</protein>
<dbReference type="PANTHER" id="PTHR24399">
    <property type="entry name" value="ZINC FINGER AND BTB DOMAIN-CONTAINING"/>
    <property type="match status" value="1"/>
</dbReference>
<feature type="compositionally biased region" description="Basic and acidic residues" evidence="11">
    <location>
        <begin position="526"/>
        <end position="554"/>
    </location>
</feature>
<keyword evidence="5" id="KW-0862">Zinc</keyword>
<dbReference type="FunFam" id="3.30.160.60:FF:000384">
    <property type="entry name" value="Zinc finger protein 550"/>
    <property type="match status" value="1"/>
</dbReference>
<dbReference type="FunFam" id="3.30.160.60:FF:000446">
    <property type="entry name" value="Zinc finger protein"/>
    <property type="match status" value="1"/>
</dbReference>
<feature type="domain" description="C2H2-type" evidence="12">
    <location>
        <begin position="268"/>
        <end position="295"/>
    </location>
</feature>
<accession>A0AAN8NM66</accession>
<comment type="subcellular location">
    <subcellularLocation>
        <location evidence="1">Nucleus</location>
    </subcellularLocation>
</comment>
<keyword evidence="4 10" id="KW-0863">Zinc-finger</keyword>
<feature type="compositionally biased region" description="Polar residues" evidence="11">
    <location>
        <begin position="1"/>
        <end position="11"/>
    </location>
</feature>
<dbReference type="PROSITE" id="PS50157">
    <property type="entry name" value="ZINC_FINGER_C2H2_2"/>
    <property type="match status" value="13"/>
</dbReference>
<feature type="domain" description="C2H2-type" evidence="12">
    <location>
        <begin position="676"/>
        <end position="703"/>
    </location>
</feature>
<sequence length="1017" mass="118422">MENGTSKQVVQNVWVGKEKEEGPGKSSRSDIEIEKKGIEYEKQQNVRFEEKFEANESTKVCKNSTKAKRKSKNKKEEGEENLRQAKMLKHCDICHKPFRYVSSLVSHKKSEHPDRTKFTCPECGEEVSRWAMYEKHLRNHRESVKPNTVKCDICHKDFDYINSLLRHRQLLHPSVVPYKCTICSHVSPLYKDYKYHMQIDHRESGVKLSLSCLICEVCGKDFLCHYSLLSHRKFHRSPQYECKICQKRFKAKKSLQGHERLHTGEKPYSCDTCGKAFPGKSYLANHVTVHTGQKPHVCAVCGKAFSKKWNLSDRHISREEEKSHSPQLSRESEGGVKDIDLKVEGEQNVQNSGDNSLEELKENSETISGSAEEKEQTTKSLERNIREVKAMEEEINGEKRSLYRCAHCPKVYPSQGGLSYHKQIYHSEQYTPPVCDICGKTFRIQKYLESHKNTVHFKQKDQLCDLCGKGFGSKKMPDFLRLKSNINLSNNVNSHKVESSVSPDDAIQLLEDEKQPKPEIKEQMLERKQGHEEEGTEKVDAVDTAGKSEREDFVNNKTPPEGNQEENESNICEPFALVETKMEVSDKEHIDPSRYVIVVESQGKKKRQGKGKLRGRTRKRVKDVTEDCESRKKLVKKQDNQKKKSYVCDICREDLANDEDLQAHRRMRHINDKSEFFCDFCLKIFKTKAILKGHRYKHITDPQFLCVRCGKKYFTISNLNEHSLYCLDEKRFECPICNKKFNVNKQFKRHLVIHEADRYIKCTVCEQTFSRKDNYRQHFRRHTGEKPYTCDICGKSFRIKATYNYHKRTHRDVRPSDVDGIKTESTSETEYGAYRSGSTLGKSADYYYPVQGKDGDAGIRIPRTDGEFCFTSPSKGDGIIREYVKREPSEVDHPNRRDCVSVDNRYPTRESERKEDKEQKSENVDCNQRVNVDYMVTTEFSRRDPSRLHPDYYPRKEDYPLRDGPVPLSEYHPRRTEPISDEYQTRLPGLDFTSRRESTPQTVYPSFPDGRVIDRHE</sequence>
<evidence type="ECO:0000313" key="14">
    <source>
        <dbReference type="Proteomes" id="UP001372834"/>
    </source>
</evidence>
<feature type="region of interest" description="Disordered" evidence="11">
    <location>
        <begin position="316"/>
        <end position="381"/>
    </location>
</feature>
<evidence type="ECO:0000256" key="11">
    <source>
        <dbReference type="SAM" id="MobiDB-lite"/>
    </source>
</evidence>
<feature type="compositionally biased region" description="Basic and acidic residues" evidence="11">
    <location>
        <begin position="883"/>
        <end position="923"/>
    </location>
</feature>
<dbReference type="Gene3D" id="3.30.160.60">
    <property type="entry name" value="Classic Zinc Finger"/>
    <property type="match status" value="10"/>
</dbReference>
<feature type="region of interest" description="Disordered" evidence="11">
    <location>
        <begin position="1"/>
        <end position="33"/>
    </location>
</feature>
<keyword evidence="3" id="KW-0677">Repeat</keyword>
<evidence type="ECO:0000256" key="7">
    <source>
        <dbReference type="ARBA" id="ARBA00023125"/>
    </source>
</evidence>